<sequence length="95" mass="11086">MDIQKTSRELLSKARLLPRHTFAIVRSDISPIVKQLDVLEQYIQTNESSQFDNDSVRLCLSEIRYILSECRYHQFCTIIIYFIAIVSLGGFLIFL</sequence>
<keyword evidence="1" id="KW-1133">Transmembrane helix</keyword>
<comment type="caution">
    <text evidence="2">The sequence shown here is derived from an EMBL/GenBank/DDBJ whole genome shotgun (WGS) entry which is preliminary data.</text>
</comment>
<name>A0ABW7JBT6_9VIBR</name>
<feature type="transmembrane region" description="Helical" evidence="1">
    <location>
        <begin position="75"/>
        <end position="94"/>
    </location>
</feature>
<protein>
    <submittedName>
        <fullName evidence="2">Uncharacterized protein</fullName>
    </submittedName>
</protein>
<evidence type="ECO:0000313" key="2">
    <source>
        <dbReference type="EMBL" id="MFH0273123.1"/>
    </source>
</evidence>
<evidence type="ECO:0000313" key="3">
    <source>
        <dbReference type="Proteomes" id="UP001607221"/>
    </source>
</evidence>
<gene>
    <name evidence="2" type="ORF">ACGRHZ_17770</name>
</gene>
<proteinExistence type="predicted"/>
<reference evidence="2 3" key="1">
    <citation type="submission" date="2024-10" db="EMBL/GenBank/DDBJ databases">
        <authorList>
            <person name="Yibar A."/>
            <person name="Saticioglu I.B."/>
            <person name="Duman M."/>
            <person name="Ajmi N."/>
            <person name="Gurler F."/>
            <person name="Ay H."/>
            <person name="Onuk E."/>
            <person name="Guler S."/>
            <person name="Romalde J.L."/>
        </authorList>
    </citation>
    <scope>NUCLEOTIDE SEQUENCE [LARGE SCALE GENOMIC DNA]</scope>
    <source>
        <strain evidence="2 3">1-TCBS-A</strain>
    </source>
</reference>
<organism evidence="2 3">
    <name type="scientific">Vibrio jasicida</name>
    <dbReference type="NCBI Taxonomy" id="766224"/>
    <lineage>
        <taxon>Bacteria</taxon>
        <taxon>Pseudomonadati</taxon>
        <taxon>Pseudomonadota</taxon>
        <taxon>Gammaproteobacteria</taxon>
        <taxon>Vibrionales</taxon>
        <taxon>Vibrionaceae</taxon>
        <taxon>Vibrio</taxon>
    </lineage>
</organism>
<keyword evidence="3" id="KW-1185">Reference proteome</keyword>
<dbReference type="RefSeq" id="WP_145997101.1">
    <property type="nucleotide sequence ID" value="NZ_CAKMTS010000001.1"/>
</dbReference>
<keyword evidence="1" id="KW-0812">Transmembrane</keyword>
<dbReference type="EMBL" id="JBIHSE010000002">
    <property type="protein sequence ID" value="MFH0273123.1"/>
    <property type="molecule type" value="Genomic_DNA"/>
</dbReference>
<dbReference type="Proteomes" id="UP001607221">
    <property type="component" value="Unassembled WGS sequence"/>
</dbReference>
<keyword evidence="1" id="KW-0472">Membrane</keyword>
<evidence type="ECO:0000256" key="1">
    <source>
        <dbReference type="SAM" id="Phobius"/>
    </source>
</evidence>
<accession>A0ABW7JBT6</accession>